<dbReference type="InterPro" id="IPR016040">
    <property type="entry name" value="NAD(P)-bd_dom"/>
</dbReference>
<dbReference type="Pfam" id="PF13460">
    <property type="entry name" value="NAD_binding_10"/>
    <property type="match status" value="1"/>
</dbReference>
<gene>
    <name evidence="2" type="ORF">CZ674_09805</name>
</gene>
<name>A0A1R4G8D4_9MICO</name>
<organism evidence="2 3">
    <name type="scientific">Agrococcus casei LMG 22410</name>
    <dbReference type="NCBI Taxonomy" id="1255656"/>
    <lineage>
        <taxon>Bacteria</taxon>
        <taxon>Bacillati</taxon>
        <taxon>Actinomycetota</taxon>
        <taxon>Actinomycetes</taxon>
        <taxon>Micrococcales</taxon>
        <taxon>Microbacteriaceae</taxon>
        <taxon>Agrococcus</taxon>
    </lineage>
</organism>
<proteinExistence type="predicted"/>
<dbReference type="Gene3D" id="3.40.50.720">
    <property type="entry name" value="NAD(P)-binding Rossmann-like Domain"/>
    <property type="match status" value="1"/>
</dbReference>
<dbReference type="OrthoDB" id="9771302at2"/>
<accession>A0A1R4G8D4</accession>
<dbReference type="EMBL" id="FUHU01000041">
    <property type="protein sequence ID" value="SJM64439.1"/>
    <property type="molecule type" value="Genomic_DNA"/>
</dbReference>
<keyword evidence="3" id="KW-1185">Reference proteome</keyword>
<dbReference type="PANTHER" id="PTHR12126">
    <property type="entry name" value="NADH-UBIQUINONE OXIDOREDUCTASE 39 KDA SUBUNIT-RELATED"/>
    <property type="match status" value="1"/>
</dbReference>
<dbReference type="PANTHER" id="PTHR12126:SF11">
    <property type="entry name" value="NADH DEHYDROGENASE [UBIQUINONE] 1 ALPHA SUBCOMPLEX SUBUNIT 9, MITOCHONDRIAL"/>
    <property type="match status" value="1"/>
</dbReference>
<sequence>MRIAVVGATGQTGRLLIERLHKLGGQAVAVSRSGKSVEGAVDAAAADVVTGAGLDAALEDCDVLVDVVNTQKLVDLRVFSLGARNLIAAAERVGIKRAVMLSAVGVEQSQYPYHRKKAEQERLYRESSLDTTIVRATEYHSFITSFFENGSAMGAIPVFLGARFQPVAPEEVADLLATTVMNDLGDSEIAGPRVWVSRDLAKAWQQSSRARGLIVNGPFPPKLLEFFRSGANLSDTALQGAVSFQEWLQRQSRHS</sequence>
<evidence type="ECO:0000259" key="1">
    <source>
        <dbReference type="Pfam" id="PF13460"/>
    </source>
</evidence>
<dbReference type="GO" id="GO:0044877">
    <property type="term" value="F:protein-containing complex binding"/>
    <property type="evidence" value="ECO:0007669"/>
    <property type="project" value="TreeGrafter"/>
</dbReference>
<evidence type="ECO:0000313" key="2">
    <source>
        <dbReference type="EMBL" id="SJM64439.1"/>
    </source>
</evidence>
<feature type="domain" description="NAD(P)-binding" evidence="1">
    <location>
        <begin position="7"/>
        <end position="138"/>
    </location>
</feature>
<protein>
    <submittedName>
        <fullName evidence="2">Putative secreted protein</fullName>
    </submittedName>
</protein>
<evidence type="ECO:0000313" key="3">
    <source>
        <dbReference type="Proteomes" id="UP000195787"/>
    </source>
</evidence>
<dbReference type="GeneID" id="303173502"/>
<dbReference type="AlphaFoldDB" id="A0A1R4G8D4"/>
<dbReference type="RefSeq" id="WP_086992372.1">
    <property type="nucleotide sequence ID" value="NZ_FUHU01000041.1"/>
</dbReference>
<reference evidence="2 3" key="1">
    <citation type="submission" date="2017-02" db="EMBL/GenBank/DDBJ databases">
        <authorList>
            <person name="Peterson S.W."/>
        </authorList>
    </citation>
    <scope>NUCLEOTIDE SEQUENCE [LARGE SCALE GENOMIC DNA]</scope>
    <source>
        <strain evidence="2 3">LMG 22410</strain>
    </source>
</reference>
<dbReference type="InterPro" id="IPR036291">
    <property type="entry name" value="NAD(P)-bd_dom_sf"/>
</dbReference>
<dbReference type="Proteomes" id="UP000195787">
    <property type="component" value="Unassembled WGS sequence"/>
</dbReference>
<dbReference type="InterPro" id="IPR051207">
    <property type="entry name" value="ComplexI_NDUFA9_subunit"/>
</dbReference>
<dbReference type="SUPFAM" id="SSF51735">
    <property type="entry name" value="NAD(P)-binding Rossmann-fold domains"/>
    <property type="match status" value="1"/>
</dbReference>